<dbReference type="EMBL" id="JANUAE010000001">
    <property type="protein sequence ID" value="MCS3708500.1"/>
    <property type="molecule type" value="Genomic_DNA"/>
</dbReference>
<dbReference type="Proteomes" id="UP001155027">
    <property type="component" value="Unassembled WGS sequence"/>
</dbReference>
<comment type="caution">
    <text evidence="3">The sequence shown here is derived from an EMBL/GenBank/DDBJ whole genome shotgun (WGS) entry which is preliminary data.</text>
</comment>
<reference evidence="3" key="1">
    <citation type="submission" date="2022-08" db="EMBL/GenBank/DDBJ databases">
        <title>Genomic Encyclopedia of Type Strains, Phase V (KMG-V): Genome sequencing to study the core and pangenomes of soil and plant-associated prokaryotes.</title>
        <authorList>
            <person name="Whitman W."/>
        </authorList>
    </citation>
    <scope>NUCLEOTIDE SEQUENCE</scope>
    <source>
        <strain evidence="2">0</strain>
        <strain evidence="3">SP3049</strain>
    </source>
</reference>
<organism evidence="3 4">
    <name type="scientific">Salinibacter ruber</name>
    <dbReference type="NCBI Taxonomy" id="146919"/>
    <lineage>
        <taxon>Bacteria</taxon>
        <taxon>Pseudomonadati</taxon>
        <taxon>Rhodothermota</taxon>
        <taxon>Rhodothermia</taxon>
        <taxon>Rhodothermales</taxon>
        <taxon>Salinibacteraceae</taxon>
        <taxon>Salinibacter</taxon>
    </lineage>
</organism>
<sequence>MKRSLYTTVTSYLALFAFAGVFLLGGCTSTVSGPQVSEEEPVEVRQGEAHNMMREDGGTTNPQEPHNTNPND</sequence>
<accession>A0A9X2Q4J5</accession>
<protein>
    <submittedName>
        <fullName evidence="3">Uncharacterized protein</fullName>
    </submittedName>
</protein>
<name>A0A9X2Q4J5_9BACT</name>
<dbReference type="PROSITE" id="PS51257">
    <property type="entry name" value="PROKAR_LIPOPROTEIN"/>
    <property type="match status" value="1"/>
</dbReference>
<proteinExistence type="predicted"/>
<evidence type="ECO:0000313" key="2">
    <source>
        <dbReference type="EMBL" id="MCS3676192.1"/>
    </source>
</evidence>
<feature type="compositionally biased region" description="Polar residues" evidence="1">
    <location>
        <begin position="58"/>
        <end position="72"/>
    </location>
</feature>
<feature type="compositionally biased region" description="Basic and acidic residues" evidence="1">
    <location>
        <begin position="42"/>
        <end position="57"/>
    </location>
</feature>
<dbReference type="AlphaFoldDB" id="A0A9X2Q4J5"/>
<feature type="region of interest" description="Disordered" evidence="1">
    <location>
        <begin position="31"/>
        <end position="72"/>
    </location>
</feature>
<dbReference type="Proteomes" id="UP001155057">
    <property type="component" value="Unassembled WGS sequence"/>
</dbReference>
<gene>
    <name evidence="3" type="ORF">GGP61_000087</name>
    <name evidence="2" type="ORF">GGP71_000088</name>
</gene>
<dbReference type="RefSeq" id="WP_221405839.1">
    <property type="nucleotide sequence ID" value="NZ_JACIFC010000007.1"/>
</dbReference>
<evidence type="ECO:0000313" key="3">
    <source>
        <dbReference type="EMBL" id="MCS3708500.1"/>
    </source>
</evidence>
<dbReference type="EMBL" id="JANUAU010000001">
    <property type="protein sequence ID" value="MCS3676192.1"/>
    <property type="molecule type" value="Genomic_DNA"/>
</dbReference>
<evidence type="ECO:0000313" key="4">
    <source>
        <dbReference type="Proteomes" id="UP001155057"/>
    </source>
</evidence>
<evidence type="ECO:0000256" key="1">
    <source>
        <dbReference type="SAM" id="MobiDB-lite"/>
    </source>
</evidence>